<proteinExistence type="predicted"/>
<dbReference type="AlphaFoldDB" id="A0A9K3LIQ2"/>
<evidence type="ECO:0000256" key="1">
    <source>
        <dbReference type="SAM" id="MobiDB-lite"/>
    </source>
</evidence>
<protein>
    <submittedName>
        <fullName evidence="2">Uncharacterized protein</fullName>
    </submittedName>
</protein>
<evidence type="ECO:0000313" key="2">
    <source>
        <dbReference type="EMBL" id="KAG7362469.1"/>
    </source>
</evidence>
<name>A0A9K3LIQ2_9STRA</name>
<reference evidence="2" key="2">
    <citation type="submission" date="2021-04" db="EMBL/GenBank/DDBJ databases">
        <authorList>
            <person name="Podell S."/>
        </authorList>
    </citation>
    <scope>NUCLEOTIDE SEQUENCE</scope>
    <source>
        <strain evidence="2">Hildebrandi</strain>
    </source>
</reference>
<accession>A0A9K3LIQ2</accession>
<gene>
    <name evidence="2" type="ORF">IV203_025353</name>
</gene>
<sequence>MMLSRQVSNNVNNRSPPSNVGGPSPVPLYKDPSYVWSLDFRNSPTLESKFLHAVPENIRSAATKYQIDLPAEALQWLDSHGGQYEMFADPNADQVKRWLDTKTIRGMSDEEIDRYFESEKHLHLCESPRFSCNSRLTPATAFNYEKHCRMFWNFLAVIGDYDSMLLLLVPDASRSYCPSVNHQSIISYCNHRYLSAKTPLCNGLSDIPLLDINGNRVLAEGTVNNYQWLKSLFGGLSFLHRHRNQEASYREFCQPCHDNFSQGSSQPCPHHVHHQDFSFSGNPIRSVHITGYISWLERQNHLRRYNPVRHQALLPSDVSDIHHYLKGRQYELQSLKFYVMMLNALEGSMRYVDFQSVQFSNFEDHSSMWMIYNNIGIEYLVQSVMEKNDQEPQLYKIGFKHRHPKMCFLRHLLVYVHCSSHRVGCLYPNQVCHYNEATTVFVDAGNPSLSDNRPLTYTDCLGWIKTRLKNDCRNTLHGKYKFGTHSLRATFYLFAVLGGSEDFGELMRNARHKHEPTARKYYEDAKVIRDEVKRNATLAASQDIWPFESRLLHRAGANLERLQRFDPSHLSLSTLADAARIFVEDMLGVTSSNPNYRTPSYLLERSYNKDTENVRPEIKFEQYLHKIAPPELHAQLLSAFHRCLNASIVASNSPTNNQIRPHSTPIATTPSPHVGGVGHLNDGVNDVPGRVTRETNSTPLRDENMWPPHATAYTMNVGRPTIEIASTNNKAPPHFPAAVVQTTSRPFCSLLEFPALCGDAAEDLKTVTLQMVVFDPVSSEKAVNRRYYRLADRCLDAITHCKGEIVIRALFRFVVEIAKLGIMEATKQKLPRPGEAGLYDVAECFEFGRPRLRKERRLFQKTTEKKKSFLITFYTCLFHCHGFQLNSFLGAVDTDTFTAPAFKGCHNCRSED</sequence>
<evidence type="ECO:0000313" key="3">
    <source>
        <dbReference type="Proteomes" id="UP000693970"/>
    </source>
</evidence>
<reference evidence="2" key="1">
    <citation type="journal article" date="2021" name="Sci. Rep.">
        <title>Diploid genomic architecture of Nitzschia inconspicua, an elite biomass production diatom.</title>
        <authorList>
            <person name="Oliver A."/>
            <person name="Podell S."/>
            <person name="Pinowska A."/>
            <person name="Traller J.C."/>
            <person name="Smith S.R."/>
            <person name="McClure R."/>
            <person name="Beliaev A."/>
            <person name="Bohutskyi P."/>
            <person name="Hill E.A."/>
            <person name="Rabines A."/>
            <person name="Zheng H."/>
            <person name="Allen L.Z."/>
            <person name="Kuo A."/>
            <person name="Grigoriev I.V."/>
            <person name="Allen A.E."/>
            <person name="Hazlebeck D."/>
            <person name="Allen E.E."/>
        </authorList>
    </citation>
    <scope>NUCLEOTIDE SEQUENCE</scope>
    <source>
        <strain evidence="2">Hildebrandi</strain>
    </source>
</reference>
<organism evidence="2 3">
    <name type="scientific">Nitzschia inconspicua</name>
    <dbReference type="NCBI Taxonomy" id="303405"/>
    <lineage>
        <taxon>Eukaryota</taxon>
        <taxon>Sar</taxon>
        <taxon>Stramenopiles</taxon>
        <taxon>Ochrophyta</taxon>
        <taxon>Bacillariophyta</taxon>
        <taxon>Bacillariophyceae</taxon>
        <taxon>Bacillariophycidae</taxon>
        <taxon>Bacillariales</taxon>
        <taxon>Bacillariaceae</taxon>
        <taxon>Nitzschia</taxon>
    </lineage>
</organism>
<comment type="caution">
    <text evidence="2">The sequence shown here is derived from an EMBL/GenBank/DDBJ whole genome shotgun (WGS) entry which is preliminary data.</text>
</comment>
<dbReference type="OrthoDB" id="78751at2759"/>
<feature type="region of interest" description="Disordered" evidence="1">
    <location>
        <begin position="1"/>
        <end position="25"/>
    </location>
</feature>
<feature type="compositionally biased region" description="Low complexity" evidence="1">
    <location>
        <begin position="1"/>
        <end position="23"/>
    </location>
</feature>
<dbReference type="Proteomes" id="UP000693970">
    <property type="component" value="Unassembled WGS sequence"/>
</dbReference>
<keyword evidence="3" id="KW-1185">Reference proteome</keyword>
<dbReference type="EMBL" id="JAGRRH010000011">
    <property type="protein sequence ID" value="KAG7362469.1"/>
    <property type="molecule type" value="Genomic_DNA"/>
</dbReference>